<comment type="catalytic activity">
    <reaction evidence="8">
        <text>L-seryl-[protein] + ATP = O-phospho-L-seryl-[protein] + ADP + H(+)</text>
        <dbReference type="Rhea" id="RHEA:17989"/>
        <dbReference type="Rhea" id="RHEA-COMP:9863"/>
        <dbReference type="Rhea" id="RHEA-COMP:11604"/>
        <dbReference type="ChEBI" id="CHEBI:15378"/>
        <dbReference type="ChEBI" id="CHEBI:29999"/>
        <dbReference type="ChEBI" id="CHEBI:30616"/>
        <dbReference type="ChEBI" id="CHEBI:83421"/>
        <dbReference type="ChEBI" id="CHEBI:456216"/>
        <dbReference type="EC" id="2.7.11.1"/>
    </reaction>
</comment>
<protein>
    <recommendedName>
        <fullName evidence="1">non-specific serine/threonine protein kinase</fullName>
        <ecNumber evidence="1">2.7.11.1</ecNumber>
    </recommendedName>
</protein>
<keyword evidence="6" id="KW-0067">ATP-binding</keyword>
<organism evidence="10">
    <name type="scientific">Salix viminalis</name>
    <name type="common">Common osier</name>
    <name type="synonym">Basket willow</name>
    <dbReference type="NCBI Taxonomy" id="40686"/>
    <lineage>
        <taxon>Eukaryota</taxon>
        <taxon>Viridiplantae</taxon>
        <taxon>Streptophyta</taxon>
        <taxon>Embryophyta</taxon>
        <taxon>Tracheophyta</taxon>
        <taxon>Spermatophyta</taxon>
        <taxon>Magnoliopsida</taxon>
        <taxon>eudicotyledons</taxon>
        <taxon>Gunneridae</taxon>
        <taxon>Pentapetalae</taxon>
        <taxon>rosids</taxon>
        <taxon>fabids</taxon>
        <taxon>Malpighiales</taxon>
        <taxon>Salicaceae</taxon>
        <taxon>Saliceae</taxon>
        <taxon>Salix</taxon>
    </lineage>
</organism>
<proteinExistence type="predicted"/>
<evidence type="ECO:0000256" key="6">
    <source>
        <dbReference type="ARBA" id="ARBA00022840"/>
    </source>
</evidence>
<evidence type="ECO:0000256" key="8">
    <source>
        <dbReference type="ARBA" id="ARBA00048679"/>
    </source>
</evidence>
<dbReference type="FunFam" id="1.10.510.10:FF:000046">
    <property type="entry name" value="probable serine/threonine-protein kinase WNK9"/>
    <property type="match status" value="1"/>
</dbReference>
<evidence type="ECO:0000256" key="3">
    <source>
        <dbReference type="ARBA" id="ARBA00022679"/>
    </source>
</evidence>
<name>A0A6N2MBD7_SALVM</name>
<keyword evidence="5" id="KW-0418">Kinase</keyword>
<keyword evidence="2" id="KW-0723">Serine/threonine-protein kinase</keyword>
<dbReference type="CDD" id="cd13983">
    <property type="entry name" value="STKc_WNK"/>
    <property type="match status" value="1"/>
</dbReference>
<dbReference type="FunFam" id="3.30.200.20:FF:000075">
    <property type="entry name" value="Probable serine/threonine-protein kinase WNK1"/>
    <property type="match status" value="1"/>
</dbReference>
<dbReference type="InterPro" id="IPR011009">
    <property type="entry name" value="Kinase-like_dom_sf"/>
</dbReference>
<evidence type="ECO:0000256" key="2">
    <source>
        <dbReference type="ARBA" id="ARBA00022527"/>
    </source>
</evidence>
<dbReference type="GO" id="GO:0005524">
    <property type="term" value="F:ATP binding"/>
    <property type="evidence" value="ECO:0007669"/>
    <property type="project" value="UniProtKB-KW"/>
</dbReference>
<sequence length="475" mass="54011">MQYGIVSPSKPNSNPEELLNMIFRRRGCFNDSSFTHHSEPVFEMRLTGHHGIRRQSTFPVDFVDEQHQVAGRSQKGRVRFNVSVPGQARVTREHGRFHVPTPSDYKALTRQTNHNTARIASFLLPENRPTFETTSLTRKTETPREPLGEYKYLKHSPRFLPASLTPCLILVSTNSRKMPAARSNTFERDDEPFVEVDPTGRFGRYNDLLGAGAVKKVYRAFDQHEGIEVAWNQVRLRNFIEDPVLINRLYSEVQLLRTLKNKYIIVCYSVWLDEEVSSLNFITEVCTSGNLRDYRKKHRHVSLKALKKWSKQVLEGLEFLHTHDPCVIHRDLNCSNIFVNGNSGQVKIGDLGFATIVGRSHTAHSILGTPEFMAPELYEEDYTEMVDIYSFGLCLLEMVTMEIPYSECDNVAKIYKKVTSGVKPQALNKVADPEVKAFILKCIAEPRARPSASDLLKDAFFSGVNDEETVPATAS</sequence>
<dbReference type="Pfam" id="PF00069">
    <property type="entry name" value="Pkinase"/>
    <property type="match status" value="1"/>
</dbReference>
<dbReference type="EC" id="2.7.11.1" evidence="1"/>
<dbReference type="EMBL" id="CAADRP010001763">
    <property type="protein sequence ID" value="VFU51551.1"/>
    <property type="molecule type" value="Genomic_DNA"/>
</dbReference>
<dbReference type="PROSITE" id="PS50011">
    <property type="entry name" value="PROTEIN_KINASE_DOM"/>
    <property type="match status" value="1"/>
</dbReference>
<dbReference type="GO" id="GO:0004674">
    <property type="term" value="F:protein serine/threonine kinase activity"/>
    <property type="evidence" value="ECO:0007669"/>
    <property type="project" value="UniProtKB-KW"/>
</dbReference>
<evidence type="ECO:0000256" key="7">
    <source>
        <dbReference type="ARBA" id="ARBA00047899"/>
    </source>
</evidence>
<evidence type="ECO:0000256" key="4">
    <source>
        <dbReference type="ARBA" id="ARBA00022741"/>
    </source>
</evidence>
<comment type="catalytic activity">
    <reaction evidence="7">
        <text>L-threonyl-[protein] + ATP = O-phospho-L-threonyl-[protein] + ADP + H(+)</text>
        <dbReference type="Rhea" id="RHEA:46608"/>
        <dbReference type="Rhea" id="RHEA-COMP:11060"/>
        <dbReference type="Rhea" id="RHEA-COMP:11605"/>
        <dbReference type="ChEBI" id="CHEBI:15378"/>
        <dbReference type="ChEBI" id="CHEBI:30013"/>
        <dbReference type="ChEBI" id="CHEBI:30616"/>
        <dbReference type="ChEBI" id="CHEBI:61977"/>
        <dbReference type="ChEBI" id="CHEBI:456216"/>
        <dbReference type="EC" id="2.7.11.1"/>
    </reaction>
</comment>
<accession>A0A6N2MBD7</accession>
<dbReference type="InterPro" id="IPR000719">
    <property type="entry name" value="Prot_kinase_dom"/>
</dbReference>
<dbReference type="SUPFAM" id="SSF56112">
    <property type="entry name" value="Protein kinase-like (PK-like)"/>
    <property type="match status" value="1"/>
</dbReference>
<reference evidence="10" key="1">
    <citation type="submission" date="2019-03" db="EMBL/GenBank/DDBJ databases">
        <authorList>
            <person name="Mank J."/>
            <person name="Almeida P."/>
        </authorList>
    </citation>
    <scope>NUCLEOTIDE SEQUENCE</scope>
    <source>
        <strain evidence="10">78183</strain>
    </source>
</reference>
<keyword evidence="4" id="KW-0547">Nucleotide-binding</keyword>
<dbReference type="InterPro" id="IPR050588">
    <property type="entry name" value="WNK_Ser-Thr_kinase"/>
</dbReference>
<gene>
    <name evidence="10" type="ORF">SVIM_LOCUS348950</name>
</gene>
<evidence type="ECO:0000313" key="10">
    <source>
        <dbReference type="EMBL" id="VFU51551.1"/>
    </source>
</evidence>
<dbReference type="Gene3D" id="1.10.510.10">
    <property type="entry name" value="Transferase(Phosphotransferase) domain 1"/>
    <property type="match status" value="1"/>
</dbReference>
<evidence type="ECO:0000256" key="1">
    <source>
        <dbReference type="ARBA" id="ARBA00012513"/>
    </source>
</evidence>
<keyword evidence="3" id="KW-0808">Transferase</keyword>
<dbReference type="AlphaFoldDB" id="A0A6N2MBD7"/>
<dbReference type="Gene3D" id="3.30.200.20">
    <property type="entry name" value="Phosphorylase Kinase, domain 1"/>
    <property type="match status" value="1"/>
</dbReference>
<feature type="domain" description="Protein kinase" evidence="9">
    <location>
        <begin position="203"/>
        <end position="461"/>
    </location>
</feature>
<evidence type="ECO:0000256" key="5">
    <source>
        <dbReference type="ARBA" id="ARBA00022777"/>
    </source>
</evidence>
<dbReference type="PANTHER" id="PTHR13902">
    <property type="entry name" value="SERINE/THREONINE-PROTEIN KINASE WNK WITH NO LYSINE -RELATED"/>
    <property type="match status" value="1"/>
</dbReference>
<evidence type="ECO:0000259" key="9">
    <source>
        <dbReference type="PROSITE" id="PS50011"/>
    </source>
</evidence>